<protein>
    <submittedName>
        <fullName evidence="1">Uncharacterized protein</fullName>
    </submittedName>
</protein>
<evidence type="ECO:0000313" key="2">
    <source>
        <dbReference type="Proteomes" id="UP000192790"/>
    </source>
</evidence>
<evidence type="ECO:0000313" key="1">
    <source>
        <dbReference type="EMBL" id="SMC47283.1"/>
    </source>
</evidence>
<dbReference type="STRING" id="1122930.SAMN02745168_1046"/>
<dbReference type="AlphaFoldDB" id="A0A1W1ZFZ1"/>
<gene>
    <name evidence="1" type="ORF">SAMN02745168_1046</name>
</gene>
<accession>A0A1W1ZFZ1</accession>
<reference evidence="1 2" key="1">
    <citation type="submission" date="2017-04" db="EMBL/GenBank/DDBJ databases">
        <authorList>
            <person name="Afonso C.L."/>
            <person name="Miller P.J."/>
            <person name="Scott M.A."/>
            <person name="Spackman E."/>
            <person name="Goraichik I."/>
            <person name="Dimitrov K.M."/>
            <person name="Suarez D.L."/>
            <person name="Swayne D.E."/>
        </authorList>
    </citation>
    <scope>NUCLEOTIDE SEQUENCE [LARGE SCALE GENOMIC DNA]</scope>
    <source>
        <strain evidence="1 2">DSM 12816</strain>
    </source>
</reference>
<keyword evidence="2" id="KW-1185">Reference proteome</keyword>
<dbReference type="OrthoDB" id="9968477at2"/>
<sequence>MGFIADVKAMKDIARIKSGGTAKLSISQITCLITNIPDAQKNLSRSEFESVYALYKELRKCNTKMEMDKYGYIDTAVTIIKKFDEIAPYVKYSGGNELEFSFMMDDIRKGSGLSDIFNTQKRKEIVFDDEDQKYMDYIVEQSLGQVNQDDAHEIMRVIYHYHEYGKAAALKEFDNIAKKLIEKNGLDAIFKISFISGLFYPNGILTKEESDELGKKYTNQLIEIELQNIN</sequence>
<name>A0A1W1ZFZ1_9FIRM</name>
<proteinExistence type="predicted"/>
<dbReference type="Proteomes" id="UP000192790">
    <property type="component" value="Unassembled WGS sequence"/>
</dbReference>
<dbReference type="EMBL" id="FWXW01000002">
    <property type="protein sequence ID" value="SMC47283.1"/>
    <property type="molecule type" value="Genomic_DNA"/>
</dbReference>
<organism evidence="1 2">
    <name type="scientific">Papillibacter cinnamivorans DSM 12816</name>
    <dbReference type="NCBI Taxonomy" id="1122930"/>
    <lineage>
        <taxon>Bacteria</taxon>
        <taxon>Bacillati</taxon>
        <taxon>Bacillota</taxon>
        <taxon>Clostridia</taxon>
        <taxon>Eubacteriales</taxon>
        <taxon>Oscillospiraceae</taxon>
        <taxon>Papillibacter</taxon>
    </lineage>
</organism>
<dbReference type="RefSeq" id="WP_084233682.1">
    <property type="nucleotide sequence ID" value="NZ_FWXW01000002.1"/>
</dbReference>